<proteinExistence type="predicted"/>
<evidence type="ECO:0000313" key="5">
    <source>
        <dbReference type="Proteomes" id="UP001056208"/>
    </source>
</evidence>
<dbReference type="Proteomes" id="UP001056208">
    <property type="component" value="Chromosome"/>
</dbReference>
<keyword evidence="1" id="KW-1133">Transmembrane helix</keyword>
<evidence type="ECO:0000313" key="2">
    <source>
        <dbReference type="EMBL" id="RIJ15762.1"/>
    </source>
</evidence>
<keyword evidence="1" id="KW-0812">Transmembrane</keyword>
<evidence type="ECO:0008006" key="6">
    <source>
        <dbReference type="Google" id="ProtNLM"/>
    </source>
</evidence>
<feature type="transmembrane region" description="Helical" evidence="1">
    <location>
        <begin position="99"/>
        <end position="118"/>
    </location>
</feature>
<dbReference type="RefSeq" id="WP_041465292.1">
    <property type="nucleotide sequence ID" value="NZ_CP033721.2"/>
</dbReference>
<reference evidence="2 4" key="1">
    <citation type="submission" date="2018-08" db="EMBL/GenBank/DDBJ databases">
        <title>Genome Sequence of Clavibacter michiganensis Subspecies type strains, and the Atypical Peach-Colored Strains Isolated from Tomato.</title>
        <authorList>
            <person name="Osdaghi E."/>
            <person name="Portier P."/>
            <person name="Briand M."/>
            <person name="Jacques M.-A."/>
        </authorList>
    </citation>
    <scope>NUCLEOTIDE SEQUENCE [LARGE SCALE GENOMIC DNA]</scope>
    <source>
        <strain evidence="2 4">CFBP 7577</strain>
    </source>
</reference>
<dbReference type="EMBL" id="CP086345">
    <property type="protein sequence ID" value="UQB04413.1"/>
    <property type="molecule type" value="Genomic_DNA"/>
</dbReference>
<sequence length="130" mass="13786">MADLPSVRSVMPWWYVGGAALALLVALLLVPVANLGLVLPMWGALVGTTIHDRRHGAERRVPWQEAVVAAVLTPLLLGIAALASQVWPFQQGAFDARVLVGGAMGLAVGGALLLVLRIRGVLRRRRARGA</sequence>
<accession>A0A399QDH1</accession>
<keyword evidence="1" id="KW-0472">Membrane</keyword>
<evidence type="ECO:0000313" key="3">
    <source>
        <dbReference type="EMBL" id="UQB04413.1"/>
    </source>
</evidence>
<name>A0A399QDH1_9MICO</name>
<organism evidence="2 4">
    <name type="scientific">Clavibacter nebraskensis</name>
    <dbReference type="NCBI Taxonomy" id="31963"/>
    <lineage>
        <taxon>Bacteria</taxon>
        <taxon>Bacillati</taxon>
        <taxon>Actinomycetota</taxon>
        <taxon>Actinomycetes</taxon>
        <taxon>Micrococcales</taxon>
        <taxon>Microbacteriaceae</taxon>
        <taxon>Clavibacter</taxon>
    </lineage>
</organism>
<dbReference type="Proteomes" id="UP000265361">
    <property type="component" value="Unassembled WGS sequence"/>
</dbReference>
<dbReference type="EMBL" id="QWED01000091">
    <property type="protein sequence ID" value="RIJ15762.1"/>
    <property type="molecule type" value="Genomic_DNA"/>
</dbReference>
<dbReference type="GeneID" id="92984018"/>
<evidence type="ECO:0000256" key="1">
    <source>
        <dbReference type="SAM" id="Phobius"/>
    </source>
</evidence>
<evidence type="ECO:0000313" key="4">
    <source>
        <dbReference type="Proteomes" id="UP000265361"/>
    </source>
</evidence>
<feature type="transmembrane region" description="Helical" evidence="1">
    <location>
        <begin position="66"/>
        <end position="87"/>
    </location>
</feature>
<feature type="transmembrane region" description="Helical" evidence="1">
    <location>
        <begin position="12"/>
        <end position="45"/>
    </location>
</feature>
<gene>
    <name evidence="2" type="ORF">DZF97_04850</name>
    <name evidence="3" type="ORF">LIV34_002245</name>
</gene>
<protein>
    <recommendedName>
        <fullName evidence="6">Integral membrane protein</fullName>
    </recommendedName>
</protein>
<reference evidence="3" key="2">
    <citation type="submission" date="2021-11" db="EMBL/GenBank/DDBJ databases">
        <authorList>
            <person name="Li G."/>
            <person name="Jia Q."/>
            <person name="Yang F."/>
            <person name="Zhang C."/>
            <person name="Singh A."/>
            <person name="Lorenz A.J."/>
            <person name="Jackson-Ziems T."/>
            <person name="Vidaver A."/>
            <person name="Alfano J.R."/>
        </authorList>
    </citation>
    <scope>NUCLEOTIDE SEQUENCE</scope>
    <source>
        <strain evidence="3">CNK-2</strain>
    </source>
</reference>
<keyword evidence="5" id="KW-1185">Reference proteome</keyword>
<dbReference type="AlphaFoldDB" id="A0A399QDH1"/>